<dbReference type="Gene3D" id="1.25.40.10">
    <property type="entry name" value="Tetratricopeptide repeat domain"/>
    <property type="match status" value="1"/>
</dbReference>
<proteinExistence type="predicted"/>
<dbReference type="SUPFAM" id="SSF48452">
    <property type="entry name" value="TPR-like"/>
    <property type="match status" value="1"/>
</dbReference>
<dbReference type="EMBL" id="UOFH01000172">
    <property type="protein sequence ID" value="VAW61064.1"/>
    <property type="molecule type" value="Genomic_DNA"/>
</dbReference>
<dbReference type="PROSITE" id="PS50005">
    <property type="entry name" value="TPR"/>
    <property type="match status" value="1"/>
</dbReference>
<dbReference type="Pfam" id="PF13181">
    <property type="entry name" value="TPR_8"/>
    <property type="match status" value="1"/>
</dbReference>
<feature type="domain" description="Cds6 C-terminal" evidence="1">
    <location>
        <begin position="196"/>
        <end position="302"/>
    </location>
</feature>
<dbReference type="AlphaFoldDB" id="A0A3B0XXU2"/>
<protein>
    <recommendedName>
        <fullName evidence="1">Cds6 C-terminal domain-containing protein</fullName>
    </recommendedName>
</protein>
<sequence length="308" mass="36135">MEYKIFQPQLQNLIFILFGFTAMLFSTGVLADVAALQKVNDDEILFEQAVELSLQSQWAQAEVIYRELIERNESWPEPRNNLAIILLKTNRVKEAKELFEQAVSSSPSYKTTQQNRTQLYTYLAMQAYNKALGAEPNVTLPELVFIQTINQPVKIIEKEVEKNVIKKEYIETPAAPVLNEQINSKDNKLKNISDAIEQQLLDWSRAWSQGDFEHYLKIYSENFTPSDSRKTYTQWKNIRRARLRFTQGVNITIDELRVFVEPENEYVLVEFLQTYQSDSYSDKVLKQMYMHYQQGSWLILSERTIKNF</sequence>
<accession>A0A3B0XXU2</accession>
<dbReference type="SMART" id="SM00028">
    <property type="entry name" value="TPR"/>
    <property type="match status" value="2"/>
</dbReference>
<dbReference type="SUPFAM" id="SSF54427">
    <property type="entry name" value="NTF2-like"/>
    <property type="match status" value="1"/>
</dbReference>
<name>A0A3B0XXU2_9ZZZZ</name>
<dbReference type="InterPro" id="IPR056203">
    <property type="entry name" value="Cds6_C"/>
</dbReference>
<reference evidence="2" key="1">
    <citation type="submission" date="2018-06" db="EMBL/GenBank/DDBJ databases">
        <authorList>
            <person name="Zhirakovskaya E."/>
        </authorList>
    </citation>
    <scope>NUCLEOTIDE SEQUENCE</scope>
</reference>
<dbReference type="Pfam" id="PF24125">
    <property type="entry name" value="Cds6_C"/>
    <property type="match status" value="1"/>
</dbReference>
<dbReference type="InterPro" id="IPR011990">
    <property type="entry name" value="TPR-like_helical_dom_sf"/>
</dbReference>
<dbReference type="InterPro" id="IPR019734">
    <property type="entry name" value="TPR_rpt"/>
</dbReference>
<evidence type="ECO:0000313" key="2">
    <source>
        <dbReference type="EMBL" id="VAW61064.1"/>
    </source>
</evidence>
<gene>
    <name evidence="2" type="ORF">MNBD_GAMMA08-507</name>
</gene>
<organism evidence="2">
    <name type="scientific">hydrothermal vent metagenome</name>
    <dbReference type="NCBI Taxonomy" id="652676"/>
    <lineage>
        <taxon>unclassified sequences</taxon>
        <taxon>metagenomes</taxon>
        <taxon>ecological metagenomes</taxon>
    </lineage>
</organism>
<dbReference type="InterPro" id="IPR032710">
    <property type="entry name" value="NTF2-like_dom_sf"/>
</dbReference>
<evidence type="ECO:0000259" key="1">
    <source>
        <dbReference type="Pfam" id="PF24125"/>
    </source>
</evidence>
<dbReference type="Gene3D" id="3.10.450.50">
    <property type="match status" value="1"/>
</dbReference>